<feature type="domain" description="WsaF N-terminal" evidence="1">
    <location>
        <begin position="117"/>
        <end position="248"/>
    </location>
</feature>
<keyword evidence="4" id="KW-1185">Reference proteome</keyword>
<dbReference type="Gene3D" id="3.40.50.11090">
    <property type="match status" value="1"/>
</dbReference>
<dbReference type="Proteomes" id="UP000596827">
    <property type="component" value="Unassembled WGS sequence"/>
</dbReference>
<dbReference type="InterPro" id="IPR055050">
    <property type="entry name" value="WsaF_C"/>
</dbReference>
<gene>
    <name evidence="3" type="ORF">H8R02_09875</name>
</gene>
<dbReference type="GO" id="GO:0030247">
    <property type="term" value="F:polysaccharide binding"/>
    <property type="evidence" value="ECO:0007669"/>
    <property type="project" value="InterPro"/>
</dbReference>
<comment type="caution">
    <text evidence="3">The sequence shown here is derived from an EMBL/GenBank/DDBJ whole genome shotgun (WGS) entry which is preliminary data.</text>
</comment>
<dbReference type="AlphaFoldDB" id="A0A923M8C4"/>
<protein>
    <submittedName>
        <fullName evidence="3">Uncharacterized protein</fullName>
    </submittedName>
</protein>
<dbReference type="EMBL" id="JACORU010000003">
    <property type="protein sequence ID" value="MBC5764758.1"/>
    <property type="molecule type" value="Genomic_DNA"/>
</dbReference>
<evidence type="ECO:0000313" key="3">
    <source>
        <dbReference type="EMBL" id="MBC5764758.1"/>
    </source>
</evidence>
<evidence type="ECO:0000259" key="2">
    <source>
        <dbReference type="Pfam" id="PF22772"/>
    </source>
</evidence>
<dbReference type="Gene3D" id="3.40.50.2000">
    <property type="entry name" value="Glycogen Phosphorylase B"/>
    <property type="match status" value="1"/>
</dbReference>
<sequence length="474" mass="52984">MQKKSFIQRVLRYRDRHGTKQLFKQAWLHIWLPVRARWNRFAFRFQRIRPQKEPMQYVRDATVELLLKVLGPGYKVVEPIQLTRNAKGVRANEVVEHRFRNLTPIRFFPVPPTPGGRINIVTDSINPGSLFGGVATSVIMGLLAAQDTGRRLRIITRTEAPHPDGLDAVLGAYGIAVSGDLELSYAPIDGEEPGHIEAAPDELFITTSWWTTTAVLATVDARQVVYLLQEDERMFYAHGDELLRCERLLRTPDVRFVVNSKLLFDHLVASGLDNVAARGTWFEPAFPPQVFHPRPRSGEKQVLMFYARPFNARNLFTLGLEVLEAAVVRGVIDPAKWDVVLVGKDLLPVLLGDGTCVPTRLENLDWRAYAELVGKVDLALSLMYTPHPSYPPFDLAASGAVVVTNTYGNKQDLSGYSRNILCAAPEVDALLAALAEGVKLAGDLERRRANHAANHLPADWRDAYAQVQDAFRAG</sequence>
<name>A0A923M8C4_9BURK</name>
<dbReference type="RefSeq" id="WP_187081233.1">
    <property type="nucleotide sequence ID" value="NZ_JACORU010000003.1"/>
</dbReference>
<evidence type="ECO:0000259" key="1">
    <source>
        <dbReference type="Pfam" id="PF21374"/>
    </source>
</evidence>
<dbReference type="InterPro" id="IPR048510">
    <property type="entry name" value="WsaF_N"/>
</dbReference>
<evidence type="ECO:0000313" key="4">
    <source>
        <dbReference type="Proteomes" id="UP000596827"/>
    </source>
</evidence>
<feature type="domain" description="WsaF C-terminal" evidence="2">
    <location>
        <begin position="303"/>
        <end position="434"/>
    </location>
</feature>
<dbReference type="Pfam" id="PF22772">
    <property type="entry name" value="WsaF_C"/>
    <property type="match status" value="1"/>
</dbReference>
<reference evidence="3" key="1">
    <citation type="submission" date="2020-08" db="EMBL/GenBank/DDBJ databases">
        <title>Ramlibacter sp. GTP1 16S ribosomal RNA gene genome sequencing and assembly.</title>
        <authorList>
            <person name="Kang M."/>
        </authorList>
    </citation>
    <scope>NUCLEOTIDE SEQUENCE</scope>
    <source>
        <strain evidence="3">GTP1</strain>
    </source>
</reference>
<organism evidence="3 4">
    <name type="scientific">Ramlibacter albus</name>
    <dbReference type="NCBI Taxonomy" id="2079448"/>
    <lineage>
        <taxon>Bacteria</taxon>
        <taxon>Pseudomonadati</taxon>
        <taxon>Pseudomonadota</taxon>
        <taxon>Betaproteobacteria</taxon>
        <taxon>Burkholderiales</taxon>
        <taxon>Comamonadaceae</taxon>
        <taxon>Ramlibacter</taxon>
    </lineage>
</organism>
<proteinExistence type="predicted"/>
<dbReference type="Pfam" id="PF21374">
    <property type="entry name" value="WsaF_N"/>
    <property type="match status" value="1"/>
</dbReference>
<accession>A0A923M8C4</accession>